<name>A0A644UZQ3_9ZZZZ</name>
<evidence type="ECO:0000313" key="1">
    <source>
        <dbReference type="EMBL" id="MPL84225.1"/>
    </source>
</evidence>
<sequence length="679" mass="79713">MLIPIFLCYNFLIINAQSETSLPGIEQFIADVYEQYTEESEAEPDFSIFYEELISLNQHPLDLNQAEREEFSKMMFLSDIQIENILYYRYKAERFYSIYELMLVEGIDMTDIRRMLPFVTLTDSNEKDERIDLNKYLKYGKNEVLIRTDFVPELKEGYRLRNIGDSTGYLGSRIYNHLKYRHYYKEKLWLYITAEKDAGEQLLEKFNKGYDFISASFQLKNHGFIKNLIFGDYQANFGQGLVISQAFSTGKSTMTTRVCDLNTGFKRYGSTNEFNFLRGMALSLQHQQVSLHVFFSGRQLDGKVQHDMFPAFYQTGYHRTTDEISKRNKVKQSLAGFNLAFNGIWYQIGVNSLIMKLDKKLNPILYPYNIFYFRGDKQLVSGFHYRFRFHKFNFFGEAALSGVKHPALICGLTFSPVSRVNLALLYRYYAPEYEALFASAFSEKSGVNNEKGVYIGAEILPVKKWKIALYVDSYRFPWLRYGVDSPSNGMDYLLQLTYTPFRRLTLLYRTKYEQQFTNRSGSTQITALVSRNDKIAFRLQSVYETGIFKFKQQIDANIVHKQYLTSTYGITALQEVSVQFRKLPLKIDFSYLFFDIQKYDNRIYIYEKNILYAFSIPAFSGEGSRYYVNFRYNINNMISCWLRYATMLYMDGRESIGSGNEMIHGNRKSEINCLIRLKF</sequence>
<dbReference type="AlphaFoldDB" id="A0A644UZQ3"/>
<evidence type="ECO:0008006" key="2">
    <source>
        <dbReference type="Google" id="ProtNLM"/>
    </source>
</evidence>
<proteinExistence type="predicted"/>
<dbReference type="InterPro" id="IPR010994">
    <property type="entry name" value="RuvA_2-like"/>
</dbReference>
<accession>A0A644UZQ3</accession>
<protein>
    <recommendedName>
        <fullName evidence="2">Helix-hairpin-helix domain-containing protein</fullName>
    </recommendedName>
</protein>
<dbReference type="EMBL" id="VSSQ01000187">
    <property type="protein sequence ID" value="MPL84225.1"/>
    <property type="molecule type" value="Genomic_DNA"/>
</dbReference>
<gene>
    <name evidence="1" type="ORF">SDC9_30189</name>
</gene>
<comment type="caution">
    <text evidence="1">The sequence shown here is derived from an EMBL/GenBank/DDBJ whole genome shotgun (WGS) entry which is preliminary data.</text>
</comment>
<dbReference type="SUPFAM" id="SSF47781">
    <property type="entry name" value="RuvA domain 2-like"/>
    <property type="match status" value="1"/>
</dbReference>
<organism evidence="1">
    <name type="scientific">bioreactor metagenome</name>
    <dbReference type="NCBI Taxonomy" id="1076179"/>
    <lineage>
        <taxon>unclassified sequences</taxon>
        <taxon>metagenomes</taxon>
        <taxon>ecological metagenomes</taxon>
    </lineage>
</organism>
<reference evidence="1" key="1">
    <citation type="submission" date="2019-08" db="EMBL/GenBank/DDBJ databases">
        <authorList>
            <person name="Kucharzyk K."/>
            <person name="Murdoch R.W."/>
            <person name="Higgins S."/>
            <person name="Loffler F."/>
        </authorList>
    </citation>
    <scope>NUCLEOTIDE SEQUENCE</scope>
</reference>